<feature type="compositionally biased region" description="Basic and acidic residues" evidence="1">
    <location>
        <begin position="78"/>
        <end position="89"/>
    </location>
</feature>
<feature type="region of interest" description="Disordered" evidence="1">
    <location>
        <begin position="74"/>
        <end position="105"/>
    </location>
</feature>
<feature type="compositionally biased region" description="Polar residues" evidence="1">
    <location>
        <begin position="90"/>
        <end position="102"/>
    </location>
</feature>
<dbReference type="EMBL" id="QGKV02000649">
    <property type="protein sequence ID" value="KAF3579199.1"/>
    <property type="molecule type" value="Genomic_DNA"/>
</dbReference>
<proteinExistence type="predicted"/>
<dbReference type="Proteomes" id="UP000266723">
    <property type="component" value="Unassembled WGS sequence"/>
</dbReference>
<name>A0ABQ7DM85_BRACR</name>
<evidence type="ECO:0000313" key="3">
    <source>
        <dbReference type="Proteomes" id="UP000266723"/>
    </source>
</evidence>
<feature type="region of interest" description="Disordered" evidence="1">
    <location>
        <begin position="204"/>
        <end position="261"/>
    </location>
</feature>
<evidence type="ECO:0000313" key="2">
    <source>
        <dbReference type="EMBL" id="KAF3579199.1"/>
    </source>
</evidence>
<feature type="compositionally biased region" description="Basic residues" evidence="1">
    <location>
        <begin position="227"/>
        <end position="237"/>
    </location>
</feature>
<protein>
    <submittedName>
        <fullName evidence="2">Uncharacterized protein</fullName>
    </submittedName>
</protein>
<gene>
    <name evidence="2" type="ORF">DY000_02034318</name>
</gene>
<organism evidence="2 3">
    <name type="scientific">Brassica cretica</name>
    <name type="common">Mustard</name>
    <dbReference type="NCBI Taxonomy" id="69181"/>
    <lineage>
        <taxon>Eukaryota</taxon>
        <taxon>Viridiplantae</taxon>
        <taxon>Streptophyta</taxon>
        <taxon>Embryophyta</taxon>
        <taxon>Tracheophyta</taxon>
        <taxon>Spermatophyta</taxon>
        <taxon>Magnoliopsida</taxon>
        <taxon>eudicotyledons</taxon>
        <taxon>Gunneridae</taxon>
        <taxon>Pentapetalae</taxon>
        <taxon>rosids</taxon>
        <taxon>malvids</taxon>
        <taxon>Brassicales</taxon>
        <taxon>Brassicaceae</taxon>
        <taxon>Brassiceae</taxon>
        <taxon>Brassica</taxon>
    </lineage>
</organism>
<reference evidence="2 3" key="1">
    <citation type="journal article" date="2020" name="BMC Genomics">
        <title>Intraspecific diversification of the crop wild relative Brassica cretica Lam. using demographic model selection.</title>
        <authorList>
            <person name="Kioukis A."/>
            <person name="Michalopoulou V.A."/>
            <person name="Briers L."/>
            <person name="Pirintsos S."/>
            <person name="Studholme D.J."/>
            <person name="Pavlidis P."/>
            <person name="Sarris P.F."/>
        </authorList>
    </citation>
    <scope>NUCLEOTIDE SEQUENCE [LARGE SCALE GENOMIC DNA]</scope>
    <source>
        <strain evidence="3">cv. PFS-1207/04</strain>
    </source>
</reference>
<feature type="region of interest" description="Disordered" evidence="1">
    <location>
        <begin position="31"/>
        <end position="61"/>
    </location>
</feature>
<evidence type="ECO:0000256" key="1">
    <source>
        <dbReference type="SAM" id="MobiDB-lite"/>
    </source>
</evidence>
<feature type="region of interest" description="Disordered" evidence="1">
    <location>
        <begin position="147"/>
        <end position="184"/>
    </location>
</feature>
<accession>A0ABQ7DM85</accession>
<sequence>MDLKQTVGTTPSRVNDIDPIRYNSAIEVTPTGLTGANDATGTTHTQRIPPIGTSSQDRSLPINQTSIPERVRARVWNRPRERQSADDMTRSQSRPISPTPLAQTREEMTELRGMLSSLIDKIRNQRIANQTIANRLDQAERELAEHRATNVRERNQTPLDPTDQQKGREVRTWIPPPNLTPSAMRTFHQAGFDNSTEQARRLDLRGPVNIDPQREDLGIPKPVTSKSNRKAKVSTNKRGRETERESPSSPPSAPKKRVDMISWGRNNNATDEIKSQTEGKIRFEITVAIRTLENPDEATLPPSLELHWMREEEKKEWEFGVFRAEQSTRAA</sequence>
<comment type="caution">
    <text evidence="2">The sequence shown here is derived from an EMBL/GenBank/DDBJ whole genome shotgun (WGS) entry which is preliminary data.</text>
</comment>
<keyword evidence="3" id="KW-1185">Reference proteome</keyword>